<dbReference type="InParanoid" id="A0A7J8CBF7"/>
<evidence type="ECO:0000259" key="10">
    <source>
        <dbReference type="PROSITE" id="PS51049"/>
    </source>
</evidence>
<keyword evidence="5" id="KW-0539">Nucleus</keyword>
<evidence type="ECO:0000313" key="11">
    <source>
        <dbReference type="EMBL" id="KAF6408162.1"/>
    </source>
</evidence>
<reference evidence="11 12" key="1">
    <citation type="journal article" date="2020" name="Nature">
        <title>Six reference-quality genomes reveal evolution of bat adaptations.</title>
        <authorList>
            <person name="Jebb D."/>
            <person name="Huang Z."/>
            <person name="Pippel M."/>
            <person name="Hughes G.M."/>
            <person name="Lavrichenko K."/>
            <person name="Devanna P."/>
            <person name="Winkler S."/>
            <person name="Jermiin L.S."/>
            <person name="Skirmuntt E.C."/>
            <person name="Katzourakis A."/>
            <person name="Burkitt-Gray L."/>
            <person name="Ray D.A."/>
            <person name="Sullivan K.A.M."/>
            <person name="Roscito J.G."/>
            <person name="Kirilenko B.M."/>
            <person name="Davalos L.M."/>
            <person name="Corthals A.P."/>
            <person name="Power M.L."/>
            <person name="Jones G."/>
            <person name="Ransome R.D."/>
            <person name="Dechmann D.K.N."/>
            <person name="Locatelli A.G."/>
            <person name="Puechmaille S.J."/>
            <person name="Fedrigo O."/>
            <person name="Jarvis E.D."/>
            <person name="Hiller M."/>
            <person name="Vernes S.C."/>
            <person name="Myers E.W."/>
            <person name="Teeling E.C."/>
        </authorList>
    </citation>
    <scope>NUCLEOTIDE SEQUENCE [LARGE SCALE GENOMIC DNA]</scope>
    <source>
        <strain evidence="11">MMolMol1</strain>
        <tissue evidence="11">Muscle</tissue>
    </source>
</reference>
<evidence type="ECO:0000256" key="1">
    <source>
        <dbReference type="ARBA" id="ARBA00008619"/>
    </source>
</evidence>
<proteinExistence type="inferred from homology"/>
<feature type="topological domain" description="Cytoplasmic" evidence="7">
    <location>
        <begin position="1"/>
        <end position="345"/>
    </location>
</feature>
<gene>
    <name evidence="11" type="ORF">HJG59_017693</name>
</gene>
<keyword evidence="2 7" id="KW-0812">Transmembrane</keyword>
<protein>
    <submittedName>
        <fullName evidence="11">Spectrin repeat containing nuclear envelope family member 4</fullName>
    </submittedName>
</protein>
<comment type="subcellular location">
    <subcellularLocation>
        <location evidence="6">Nucleus outer membrane</location>
        <topology evidence="6">Single-pass type IV membrane protein</topology>
    </subcellularLocation>
</comment>
<dbReference type="PANTHER" id="PTHR21640">
    <property type="match status" value="1"/>
</dbReference>
<dbReference type="Pfam" id="PF10541">
    <property type="entry name" value="KASH"/>
    <property type="match status" value="1"/>
</dbReference>
<evidence type="ECO:0000256" key="2">
    <source>
        <dbReference type="ARBA" id="ARBA00022692"/>
    </source>
</evidence>
<keyword evidence="3 9" id="KW-1133">Transmembrane helix</keyword>
<accession>A0A7J8CBF7</accession>
<keyword evidence="4 7" id="KW-0472">Membrane</keyword>
<evidence type="ECO:0000256" key="5">
    <source>
        <dbReference type="ARBA" id="ARBA00023242"/>
    </source>
</evidence>
<dbReference type="PROSITE" id="PS51049">
    <property type="entry name" value="KASH"/>
    <property type="match status" value="1"/>
</dbReference>
<dbReference type="EMBL" id="JACASF010000021">
    <property type="protein sequence ID" value="KAF6408162.1"/>
    <property type="molecule type" value="Genomic_DNA"/>
</dbReference>
<dbReference type="PANTHER" id="PTHR21640:SF1">
    <property type="entry name" value="NESPRIN-4"/>
    <property type="match status" value="1"/>
</dbReference>
<evidence type="ECO:0000256" key="8">
    <source>
        <dbReference type="SAM" id="MobiDB-lite"/>
    </source>
</evidence>
<dbReference type="AlphaFoldDB" id="A0A7J8CBF7"/>
<dbReference type="InterPro" id="IPR012315">
    <property type="entry name" value="KASH"/>
</dbReference>
<dbReference type="InterPro" id="IPR030268">
    <property type="entry name" value="SYNE4"/>
</dbReference>
<feature type="domain" description="KASH" evidence="10">
    <location>
        <begin position="337"/>
        <end position="394"/>
    </location>
</feature>
<dbReference type="SMART" id="SM01249">
    <property type="entry name" value="KASH"/>
    <property type="match status" value="1"/>
</dbReference>
<feature type="transmembrane region" description="Helical" evidence="9">
    <location>
        <begin position="345"/>
        <end position="364"/>
    </location>
</feature>
<feature type="compositionally biased region" description="Basic and acidic residues" evidence="8">
    <location>
        <begin position="82"/>
        <end position="92"/>
    </location>
</feature>
<evidence type="ECO:0000313" key="12">
    <source>
        <dbReference type="Proteomes" id="UP000550707"/>
    </source>
</evidence>
<evidence type="ECO:0000256" key="6">
    <source>
        <dbReference type="ARBA" id="ARBA00046312"/>
    </source>
</evidence>
<organism evidence="11 12">
    <name type="scientific">Molossus molossus</name>
    <name type="common">Pallas' mastiff bat</name>
    <name type="synonym">Vespertilio molossus</name>
    <dbReference type="NCBI Taxonomy" id="27622"/>
    <lineage>
        <taxon>Eukaryota</taxon>
        <taxon>Metazoa</taxon>
        <taxon>Chordata</taxon>
        <taxon>Craniata</taxon>
        <taxon>Vertebrata</taxon>
        <taxon>Euteleostomi</taxon>
        <taxon>Mammalia</taxon>
        <taxon>Eutheria</taxon>
        <taxon>Laurasiatheria</taxon>
        <taxon>Chiroptera</taxon>
        <taxon>Yangochiroptera</taxon>
        <taxon>Molossidae</taxon>
        <taxon>Molossus</taxon>
    </lineage>
</organism>
<dbReference type="GO" id="GO:0034993">
    <property type="term" value="C:meiotic nuclear membrane microtubule tethering complex"/>
    <property type="evidence" value="ECO:0007669"/>
    <property type="project" value="InterPro"/>
</dbReference>
<dbReference type="GO" id="GO:0005640">
    <property type="term" value="C:nuclear outer membrane"/>
    <property type="evidence" value="ECO:0007669"/>
    <property type="project" value="UniProtKB-SubCell"/>
</dbReference>
<dbReference type="Proteomes" id="UP000550707">
    <property type="component" value="Unassembled WGS sequence"/>
</dbReference>
<dbReference type="GO" id="GO:0045198">
    <property type="term" value="P:establishment of epithelial cell apical/basal polarity"/>
    <property type="evidence" value="ECO:0007669"/>
    <property type="project" value="TreeGrafter"/>
</dbReference>
<comment type="caution">
    <text evidence="11">The sequence shown here is derived from an EMBL/GenBank/DDBJ whole genome shotgun (WGS) entry which is preliminary data.</text>
</comment>
<evidence type="ECO:0000256" key="3">
    <source>
        <dbReference type="ARBA" id="ARBA00022989"/>
    </source>
</evidence>
<feature type="region of interest" description="Disordered" evidence="8">
    <location>
        <begin position="1"/>
        <end position="92"/>
    </location>
</feature>
<evidence type="ECO:0000256" key="9">
    <source>
        <dbReference type="SAM" id="Phobius"/>
    </source>
</evidence>
<feature type="topological domain" description="Perinuclear space" evidence="7">
    <location>
        <begin position="367"/>
        <end position="394"/>
    </location>
</feature>
<keyword evidence="12" id="KW-1185">Reference proteome</keyword>
<evidence type="ECO:0000256" key="7">
    <source>
        <dbReference type="PROSITE-ProRule" id="PRU00385"/>
    </source>
</evidence>
<sequence length="394" mass="42993">MALPPSLDPGPHSESLNHPPGAPRELDIAECTICPSSEEERIRPGQAQKLGQDSLDPPEHFQGGLRDTEPISGHPRLPTPPSHEDSTGGKHCESPISGWEVLEAEQDNLHLCLLGLGLRLQDLERGRGPWTWAQSRMVQLQTLQADLRGAAERVDALLAFSEGLAQRSEPQARASLQQVLRALRAHRDSIFWWLWRLQTQLVSYSPVFEEANTLDQDLEIEADLDWPGPGGVWGPWAPNNLPTHAELEWDPAGDVGGFGPLGQKTAWTPGVPCELCGHRGPQSRGQGLEDLLMLGLSHRKHLAGHQRHSLLQKSQDKKSQASSNLRDVMLEVDSGAPTPASGRPLTFLLLLLLFLLLVGSTLLLPQSGGSCCSPARLARTPHLVLNYVNGPPPI</sequence>
<evidence type="ECO:0000256" key="4">
    <source>
        <dbReference type="ARBA" id="ARBA00023136"/>
    </source>
</evidence>
<name>A0A7J8CBF7_MOLMO</name>
<comment type="similarity">
    <text evidence="1">Belongs to the nesprin family.</text>
</comment>